<feature type="coiled-coil region" evidence="5">
    <location>
        <begin position="333"/>
        <end position="360"/>
    </location>
</feature>
<dbReference type="Pfam" id="PF04921">
    <property type="entry name" value="XAP5"/>
    <property type="match status" value="1"/>
</dbReference>
<feature type="compositionally biased region" description="Basic and acidic residues" evidence="6">
    <location>
        <begin position="495"/>
        <end position="504"/>
    </location>
</feature>
<dbReference type="SUPFAM" id="SSF54373">
    <property type="entry name" value="FAD-linked reductases, C-terminal domain"/>
    <property type="match status" value="1"/>
</dbReference>
<organism evidence="8 9">
    <name type="scientific">Alligator mississippiensis</name>
    <name type="common">American alligator</name>
    <dbReference type="NCBI Taxonomy" id="8496"/>
    <lineage>
        <taxon>Eukaryota</taxon>
        <taxon>Metazoa</taxon>
        <taxon>Chordata</taxon>
        <taxon>Craniata</taxon>
        <taxon>Vertebrata</taxon>
        <taxon>Euteleostomi</taxon>
        <taxon>Archelosauria</taxon>
        <taxon>Archosauria</taxon>
        <taxon>Crocodylia</taxon>
        <taxon>Alligatoridae</taxon>
        <taxon>Alligatorinae</taxon>
        <taxon>Alligator</taxon>
    </lineage>
</organism>
<keyword evidence="4" id="KW-0963">Cytoplasm</keyword>
<evidence type="ECO:0000259" key="7">
    <source>
        <dbReference type="Pfam" id="PF04921"/>
    </source>
</evidence>
<dbReference type="PRINTS" id="PR00891">
    <property type="entry name" value="RABGDIREP"/>
</dbReference>
<feature type="compositionally biased region" description="Acidic residues" evidence="6">
    <location>
        <begin position="443"/>
        <end position="459"/>
    </location>
</feature>
<dbReference type="Pfam" id="PF00996">
    <property type="entry name" value="GDI"/>
    <property type="match status" value="1"/>
</dbReference>
<keyword evidence="9" id="KW-1185">Reference proteome</keyword>
<evidence type="ECO:0000256" key="4">
    <source>
        <dbReference type="RuleBase" id="RU363124"/>
    </source>
</evidence>
<evidence type="ECO:0000313" key="9">
    <source>
        <dbReference type="Proteomes" id="UP000050525"/>
    </source>
</evidence>
<reference evidence="8 9" key="1">
    <citation type="journal article" date="2012" name="Genome Biol.">
        <title>Sequencing three crocodilian genomes to illuminate the evolution of archosaurs and amniotes.</title>
        <authorList>
            <person name="St John J.A."/>
            <person name="Braun E.L."/>
            <person name="Isberg S.R."/>
            <person name="Miles L.G."/>
            <person name="Chong A.Y."/>
            <person name="Gongora J."/>
            <person name="Dalzell P."/>
            <person name="Moran C."/>
            <person name="Bed'hom B."/>
            <person name="Abzhanov A."/>
            <person name="Burgess S.C."/>
            <person name="Cooksey A.M."/>
            <person name="Castoe T.A."/>
            <person name="Crawford N.G."/>
            <person name="Densmore L.D."/>
            <person name="Drew J.C."/>
            <person name="Edwards S.V."/>
            <person name="Faircloth B.C."/>
            <person name="Fujita M.K."/>
            <person name="Greenwold M.J."/>
            <person name="Hoffmann F.G."/>
            <person name="Howard J.M."/>
            <person name="Iguchi T."/>
            <person name="Janes D.E."/>
            <person name="Khan S.Y."/>
            <person name="Kohno S."/>
            <person name="de Koning A.J."/>
            <person name="Lance S.L."/>
            <person name="McCarthy F.M."/>
            <person name="McCormack J.E."/>
            <person name="Merchant M.E."/>
            <person name="Peterson D.G."/>
            <person name="Pollock D.D."/>
            <person name="Pourmand N."/>
            <person name="Raney B.J."/>
            <person name="Roessler K.A."/>
            <person name="Sanford J.R."/>
            <person name="Sawyer R.H."/>
            <person name="Schmidt C.J."/>
            <person name="Triplett E.W."/>
            <person name="Tuberville T.D."/>
            <person name="Venegas-Anaya M."/>
            <person name="Howard J.T."/>
            <person name="Jarvis E.D."/>
            <person name="Guillette L.J.Jr."/>
            <person name="Glenn T.C."/>
            <person name="Green R.E."/>
            <person name="Ray D.A."/>
        </authorList>
    </citation>
    <scope>NUCLEOTIDE SEQUENCE [LARGE SCALE GENOMIC DNA]</scope>
    <source>
        <strain evidence="8">KSC_2009_1</strain>
    </source>
</reference>
<dbReference type="GO" id="GO:0006325">
    <property type="term" value="P:chromatin organization"/>
    <property type="evidence" value="ECO:0007669"/>
    <property type="project" value="TreeGrafter"/>
</dbReference>
<evidence type="ECO:0000313" key="8">
    <source>
        <dbReference type="EMBL" id="KYO34442.1"/>
    </source>
</evidence>
<keyword evidence="5" id="KW-0175">Coiled coil</keyword>
<dbReference type="Gene3D" id="3.30.519.10">
    <property type="entry name" value="Guanine Nucleotide Dissociation Inhibitor, domain 2"/>
    <property type="match status" value="1"/>
</dbReference>
<dbReference type="InterPro" id="IPR007005">
    <property type="entry name" value="XAP5"/>
</dbReference>
<evidence type="ECO:0000256" key="3">
    <source>
        <dbReference type="ARBA" id="ARBA00022468"/>
    </source>
</evidence>
<comment type="subcellular location">
    <subcellularLocation>
        <location evidence="4">Cytoplasm</location>
    </subcellularLocation>
    <subcellularLocation>
        <location evidence="1">Golgi apparatus</location>
        <location evidence="1">trans-Golgi network</location>
    </subcellularLocation>
</comment>
<dbReference type="InterPro" id="IPR000806">
    <property type="entry name" value="RabGDI"/>
</dbReference>
<dbReference type="Gene3D" id="1.10.405.10">
    <property type="entry name" value="Guanine Nucleotide Dissociation Inhibitor, domain 1"/>
    <property type="match status" value="1"/>
</dbReference>
<keyword evidence="3 4" id="KW-0343">GTPase activation</keyword>
<dbReference type="GO" id="GO:0005794">
    <property type="term" value="C:Golgi apparatus"/>
    <property type="evidence" value="ECO:0007669"/>
    <property type="project" value="UniProtKB-SubCell"/>
</dbReference>
<dbReference type="AlphaFoldDB" id="A0A151NCA6"/>
<protein>
    <recommendedName>
        <fullName evidence="4">Rab GDP dissociation inhibitor</fullName>
    </recommendedName>
</protein>
<dbReference type="FunFam" id="3.50.50.60:FF:000232">
    <property type="entry name" value="Rab GDP dissociation inhibitor"/>
    <property type="match status" value="1"/>
</dbReference>
<dbReference type="EMBL" id="AKHW03003458">
    <property type="protein sequence ID" value="KYO34442.1"/>
    <property type="molecule type" value="Genomic_DNA"/>
</dbReference>
<dbReference type="InterPro" id="IPR048337">
    <property type="entry name" value="FAM50A/XAP5_C"/>
</dbReference>
<dbReference type="GO" id="GO:0005634">
    <property type="term" value="C:nucleus"/>
    <property type="evidence" value="ECO:0007669"/>
    <property type="project" value="InterPro"/>
</dbReference>
<evidence type="ECO:0000256" key="1">
    <source>
        <dbReference type="ARBA" id="ARBA00004601"/>
    </source>
</evidence>
<evidence type="ECO:0000256" key="6">
    <source>
        <dbReference type="SAM" id="MobiDB-lite"/>
    </source>
</evidence>
<dbReference type="PRINTS" id="PR00892">
    <property type="entry name" value="RABGDI"/>
</dbReference>
<comment type="similarity">
    <text evidence="2 4">Belongs to the Rab GDI family.</text>
</comment>
<dbReference type="STRING" id="8496.A0A151NCA6"/>
<sequence>MGMFEKRCFRHFLVFVAGCEEDDPATLEGLAAGGGHMGVLYAHFELGPDVADFTGHALALYQTEDYLDEPCEETIRRIKLYSESLACYGKSPYLYPLYGLGELPQGFARLSAIYGGTYMLNRPVDEILMENGRVVGVRSEGEVARCWQVPCNPSYVPDRLRRAGCIILAICLLAHPVADTGDTTSCQIILPQNQLGRCSDIYVCVVSSAHNVAAPGKFITIASTTVETPEPEEKLALALALLQPIEQKFVSISDLYEPTDDGTESQVFCSWSYDATTHFETTCADIKDLFRRPHFRVGDTGCLPRPHQPWSLTPAPDTTMAQYKGAASEAGRALQLMKKRERQREHMEQMRQRIAEENIMKSNIDKKFSAHYDAVEAELKSSTVGLVTLNDMKAKQEALVKERERQLAKREQCKELQLKLERLRERALKQEQKRQISSLSFSLDEEEEEEEEEVEEVGGEEGTGSPPDDDPDKDEQPPKRRKLGKNPDVDTSFLPDRDREEEENRLREELRQEWEAKQEKIKNEEIEITFSYWDGSGHRRTVKMKKGNTIQQFLQKALEILRKDFSELRSAGVEQLMYIKEDLIIPHHHSFYDFIVTKARGKSGPLFNFDVHEDVRLLSDATVEKDESHAGKVVLRSWYEKNKHIFPASRWEPYDPEKKWDKYTIR</sequence>
<dbReference type="PANTHER" id="PTHR12722">
    <property type="entry name" value="XAP-5 PROTEIN-RELATED"/>
    <property type="match status" value="1"/>
</dbReference>
<dbReference type="PANTHER" id="PTHR12722:SF0">
    <property type="entry name" value="PROTEIN FAM50A"/>
    <property type="match status" value="1"/>
</dbReference>
<dbReference type="FunFam" id="1.10.405.10:FF:000011">
    <property type="entry name" value="Rab GDP dissociation inhibitor"/>
    <property type="match status" value="1"/>
</dbReference>
<dbReference type="Proteomes" id="UP000050525">
    <property type="component" value="Unassembled WGS sequence"/>
</dbReference>
<name>A0A151NCA6_ALLMI</name>
<comment type="caution">
    <text evidence="8">The sequence shown here is derived from an EMBL/GenBank/DDBJ whole genome shotgun (WGS) entry which is preliminary data.</text>
</comment>
<dbReference type="GO" id="GO:0005096">
    <property type="term" value="F:GTPase activator activity"/>
    <property type="evidence" value="ECO:0007669"/>
    <property type="project" value="UniProtKB-KW"/>
</dbReference>
<dbReference type="eggNOG" id="KOG2894">
    <property type="taxonomic scope" value="Eukaryota"/>
</dbReference>
<dbReference type="GO" id="GO:0015031">
    <property type="term" value="P:protein transport"/>
    <property type="evidence" value="ECO:0007669"/>
    <property type="project" value="InterPro"/>
</dbReference>
<feature type="region of interest" description="Disordered" evidence="6">
    <location>
        <begin position="429"/>
        <end position="504"/>
    </location>
</feature>
<dbReference type="SUPFAM" id="SSF51905">
    <property type="entry name" value="FAD/NAD(P)-binding domain"/>
    <property type="match status" value="2"/>
</dbReference>
<gene>
    <name evidence="8" type="primary">FAM50A</name>
    <name evidence="8" type="ORF">Y1Q_0021015</name>
</gene>
<dbReference type="InterPro" id="IPR018203">
    <property type="entry name" value="GDP_dissociation_inhibitor"/>
</dbReference>
<proteinExistence type="inferred from homology"/>
<comment type="function">
    <text evidence="4">Regulates the GDP/GTP exchange reaction of most RAB proteins by inhibiting the dissociation of GDP from them, and the subsequent binding of GTP.</text>
</comment>
<evidence type="ECO:0000256" key="5">
    <source>
        <dbReference type="SAM" id="Coils"/>
    </source>
</evidence>
<evidence type="ECO:0000256" key="2">
    <source>
        <dbReference type="ARBA" id="ARBA00005593"/>
    </source>
</evidence>
<feature type="domain" description="FAM50A/XAP5 C-terminal" evidence="7">
    <location>
        <begin position="524"/>
        <end position="664"/>
    </location>
</feature>
<accession>A0A151NCA6</accession>
<dbReference type="InterPro" id="IPR036188">
    <property type="entry name" value="FAD/NAD-bd_sf"/>
</dbReference>
<dbReference type="GO" id="GO:0007264">
    <property type="term" value="P:small GTPase-mediated signal transduction"/>
    <property type="evidence" value="ECO:0007669"/>
    <property type="project" value="InterPro"/>
</dbReference>
<dbReference type="GO" id="GO:0005093">
    <property type="term" value="F:Rab GDP-dissociation inhibitor activity"/>
    <property type="evidence" value="ECO:0007669"/>
    <property type="project" value="InterPro"/>
</dbReference>